<evidence type="ECO:0000313" key="2">
    <source>
        <dbReference type="Proteomes" id="UP000050349"/>
    </source>
</evidence>
<protein>
    <submittedName>
        <fullName evidence="1">Uncharacterized protein</fullName>
    </submittedName>
</protein>
<sequence>MEYSFGEMRLNQCFLTTHYWIFLISNLRSRFTWTAMIKLQWSREKSVEPA</sequence>
<dbReference type="AlphaFoldDB" id="A0A0P8ZN24"/>
<proteinExistence type="predicted"/>
<dbReference type="EMBL" id="LJXB01000081">
    <property type="protein sequence ID" value="KPU58551.1"/>
    <property type="molecule type" value="Genomic_DNA"/>
</dbReference>
<accession>A0A0P8ZN24</accession>
<dbReference type="PATRIC" id="fig|294.162.peg.3516"/>
<gene>
    <name evidence="1" type="ORF">AN403_3591</name>
</gene>
<name>A0A0P8ZN24_PSEFL</name>
<organism evidence="1 2">
    <name type="scientific">Pseudomonas fluorescens</name>
    <dbReference type="NCBI Taxonomy" id="294"/>
    <lineage>
        <taxon>Bacteria</taxon>
        <taxon>Pseudomonadati</taxon>
        <taxon>Pseudomonadota</taxon>
        <taxon>Gammaproteobacteria</taxon>
        <taxon>Pseudomonadales</taxon>
        <taxon>Pseudomonadaceae</taxon>
        <taxon>Pseudomonas</taxon>
    </lineage>
</organism>
<dbReference type="Proteomes" id="UP000050349">
    <property type="component" value="Unassembled WGS sequence"/>
</dbReference>
<reference evidence="1 2" key="1">
    <citation type="submission" date="2015-09" db="EMBL/GenBank/DDBJ databases">
        <authorList>
            <person name="Jackson K.R."/>
            <person name="Lunt B.L."/>
            <person name="Fisher J.N.B."/>
            <person name="Gardner A.V."/>
            <person name="Bailey M.E."/>
            <person name="Deus L.M."/>
            <person name="Earl A.S."/>
            <person name="Gibby P.D."/>
            <person name="Hartmann K.A."/>
            <person name="Liu J.E."/>
            <person name="Manci A.M."/>
            <person name="Nielsen D.A."/>
            <person name="Solomon M.B."/>
            <person name="Breakwell D.P."/>
            <person name="Burnett S.H."/>
            <person name="Grose J.H."/>
        </authorList>
    </citation>
    <scope>NUCLEOTIDE SEQUENCE [LARGE SCALE GENOMIC DNA]</scope>
    <source>
        <strain evidence="1 2">S613</strain>
    </source>
</reference>
<evidence type="ECO:0000313" key="1">
    <source>
        <dbReference type="EMBL" id="KPU58551.1"/>
    </source>
</evidence>
<comment type="caution">
    <text evidence="1">The sequence shown here is derived from an EMBL/GenBank/DDBJ whole genome shotgun (WGS) entry which is preliminary data.</text>
</comment>